<organism evidence="1 2">
    <name type="scientific">Leptomonas seymouri</name>
    <dbReference type="NCBI Taxonomy" id="5684"/>
    <lineage>
        <taxon>Eukaryota</taxon>
        <taxon>Discoba</taxon>
        <taxon>Euglenozoa</taxon>
        <taxon>Kinetoplastea</taxon>
        <taxon>Metakinetoplastina</taxon>
        <taxon>Trypanosomatida</taxon>
        <taxon>Trypanosomatidae</taxon>
        <taxon>Leishmaniinae</taxon>
        <taxon>Leptomonas</taxon>
    </lineage>
</organism>
<dbReference type="AlphaFoldDB" id="A0A0N1ILD2"/>
<protein>
    <submittedName>
        <fullName evidence="1">Uncharacterized protein</fullName>
    </submittedName>
</protein>
<proteinExistence type="predicted"/>
<dbReference type="VEuPathDB" id="TriTrypDB:Lsey_0063_0010"/>
<dbReference type="Proteomes" id="UP000038009">
    <property type="component" value="Unassembled WGS sequence"/>
</dbReference>
<comment type="caution">
    <text evidence="1">The sequence shown here is derived from an EMBL/GenBank/DDBJ whole genome shotgun (WGS) entry which is preliminary data.</text>
</comment>
<gene>
    <name evidence="1" type="ORF">ABL78_2829</name>
</gene>
<evidence type="ECO:0000313" key="2">
    <source>
        <dbReference type="Proteomes" id="UP000038009"/>
    </source>
</evidence>
<name>A0A0N1ILD2_LEPSE</name>
<dbReference type="EMBL" id="LJSK01000063">
    <property type="protein sequence ID" value="KPI88053.1"/>
    <property type="molecule type" value="Genomic_DNA"/>
</dbReference>
<reference evidence="1 2" key="1">
    <citation type="journal article" date="2015" name="PLoS Pathog.">
        <title>Leptomonas seymouri: Adaptations to the Dixenous Life Cycle Analyzed by Genome Sequencing, Transcriptome Profiling and Co-infection with Leishmania donovani.</title>
        <authorList>
            <person name="Kraeva N."/>
            <person name="Butenko A."/>
            <person name="Hlavacova J."/>
            <person name="Kostygov A."/>
            <person name="Myskova J."/>
            <person name="Grybchuk D."/>
            <person name="Lestinova T."/>
            <person name="Votypka J."/>
            <person name="Volf P."/>
            <person name="Opperdoes F."/>
            <person name="Flegontov P."/>
            <person name="Lukes J."/>
            <person name="Yurchenko V."/>
        </authorList>
    </citation>
    <scope>NUCLEOTIDE SEQUENCE [LARGE SCALE GENOMIC DNA]</scope>
    <source>
        <strain evidence="1 2">ATCC 30220</strain>
    </source>
</reference>
<sequence>MTQIMATAGCSTHSSVLQRISYSPDWVAGAWEDPLIPGLYRIHTDSRDGEGRILLQEPNIVSVVVGWDMCLHVLERACVDALQWCTNAQCAAFNSNPADPLL</sequence>
<keyword evidence="2" id="KW-1185">Reference proteome</keyword>
<evidence type="ECO:0000313" key="1">
    <source>
        <dbReference type="EMBL" id="KPI88053.1"/>
    </source>
</evidence>
<accession>A0A0N1ILD2</accession>